<dbReference type="Pfam" id="PF00194">
    <property type="entry name" value="Carb_anhydrase"/>
    <property type="match status" value="1"/>
</dbReference>
<dbReference type="PATRIC" id="fig|1396.433.peg.2907"/>
<dbReference type="InterPro" id="IPR023561">
    <property type="entry name" value="Carbonic_anhydrase_a-class"/>
</dbReference>
<accession>A0A0G8C7K2</accession>
<comment type="catalytic activity">
    <reaction evidence="6">
        <text>hydrogencarbonate + H(+) = CO2 + H2O</text>
        <dbReference type="Rhea" id="RHEA:10748"/>
        <dbReference type="ChEBI" id="CHEBI:15377"/>
        <dbReference type="ChEBI" id="CHEBI:15378"/>
        <dbReference type="ChEBI" id="CHEBI:16526"/>
        <dbReference type="ChEBI" id="CHEBI:17544"/>
        <dbReference type="EC" id="4.2.1.1"/>
    </reaction>
</comment>
<dbReference type="EMBL" id="LCYN01000022">
    <property type="protein sequence ID" value="KKZ95031.1"/>
    <property type="molecule type" value="Genomic_DNA"/>
</dbReference>
<evidence type="ECO:0000256" key="1">
    <source>
        <dbReference type="ARBA" id="ARBA00010718"/>
    </source>
</evidence>
<dbReference type="Proteomes" id="UP000035350">
    <property type="component" value="Unassembled WGS sequence"/>
</dbReference>
<dbReference type="CDD" id="cd03124">
    <property type="entry name" value="alpha_CA_prokaryotic_like"/>
    <property type="match status" value="1"/>
</dbReference>
<feature type="signal peptide" evidence="7">
    <location>
        <begin position="1"/>
        <end position="21"/>
    </location>
</feature>
<keyword evidence="5 9" id="KW-0456">Lyase</keyword>
<evidence type="ECO:0000256" key="3">
    <source>
        <dbReference type="ARBA" id="ARBA00022723"/>
    </source>
</evidence>
<evidence type="ECO:0000313" key="10">
    <source>
        <dbReference type="Proteomes" id="UP000035350"/>
    </source>
</evidence>
<dbReference type="RefSeq" id="WP_046958528.1">
    <property type="nucleotide sequence ID" value="NZ_LCYN01000022.1"/>
</dbReference>
<feature type="chain" id="PRO_5038331703" description="carbonic anhydrase" evidence="7">
    <location>
        <begin position="22"/>
        <end position="263"/>
    </location>
</feature>
<protein>
    <recommendedName>
        <fullName evidence="2">carbonic anhydrase</fullName>
        <ecNumber evidence="2">4.2.1.1</ecNumber>
    </recommendedName>
</protein>
<comment type="similarity">
    <text evidence="1">Belongs to the alpha-carbonic anhydrase family.</text>
</comment>
<comment type="caution">
    <text evidence="9">The sequence shown here is derived from an EMBL/GenBank/DDBJ whole genome shotgun (WGS) entry which is preliminary data.</text>
</comment>
<dbReference type="PROSITE" id="PS51144">
    <property type="entry name" value="ALPHA_CA_2"/>
    <property type="match status" value="1"/>
</dbReference>
<proteinExistence type="inferred from homology"/>
<dbReference type="InterPro" id="IPR041891">
    <property type="entry name" value="Alpha_CA_prokaryot-like"/>
</dbReference>
<dbReference type="SMART" id="SM01057">
    <property type="entry name" value="Carb_anhydrase"/>
    <property type="match status" value="1"/>
</dbReference>
<keyword evidence="7" id="KW-0732">Signal</keyword>
<dbReference type="Gene3D" id="3.10.200.10">
    <property type="entry name" value="Alpha carbonic anhydrase"/>
    <property type="match status" value="1"/>
</dbReference>
<evidence type="ECO:0000256" key="7">
    <source>
        <dbReference type="SAM" id="SignalP"/>
    </source>
</evidence>
<dbReference type="SUPFAM" id="SSF51069">
    <property type="entry name" value="Carbonic anhydrase"/>
    <property type="match status" value="1"/>
</dbReference>
<feature type="domain" description="Alpha-carbonic anhydrase" evidence="8">
    <location>
        <begin position="40"/>
        <end position="263"/>
    </location>
</feature>
<dbReference type="PANTHER" id="PTHR18952:SF265">
    <property type="entry name" value="CARBONIC ANHYDRASE"/>
    <property type="match status" value="1"/>
</dbReference>
<dbReference type="EC" id="4.2.1.1" evidence="2"/>
<dbReference type="GO" id="GO:0004089">
    <property type="term" value="F:carbonate dehydratase activity"/>
    <property type="evidence" value="ECO:0007669"/>
    <property type="project" value="UniProtKB-EC"/>
</dbReference>
<reference evidence="9 10" key="1">
    <citation type="journal article" date="2015" name="Genome Announc.">
        <title>Next-Generation Whole-Genome Sequencing of Eight Strains of Bacillus cereus, Isolated from Food.</title>
        <authorList>
            <person name="Krawczyk A.O."/>
            <person name="de Jong A."/>
            <person name="Eijlander R.T."/>
            <person name="Berendsen E.M."/>
            <person name="Holsappel S."/>
            <person name="Wells-Bennik M.H."/>
            <person name="Kuipers O.P."/>
        </authorList>
    </citation>
    <scope>NUCLEOTIDE SEQUENCE [LARGE SCALE GENOMIC DNA]</scope>
    <source>
        <strain evidence="9 10">B4147</strain>
    </source>
</reference>
<reference evidence="10" key="2">
    <citation type="submission" date="2015-04" db="EMBL/GenBank/DDBJ databases">
        <title>Draft Genome Sequences of Eight Spore-Forming Food Isolates of Bacillus cereus Genome sequencing.</title>
        <authorList>
            <person name="Krawcyk A.O."/>
            <person name="de Jong A."/>
            <person name="Eijlander R.T."/>
            <person name="Berendsen E.M."/>
            <person name="Holsappel S."/>
            <person name="Wells-Bennik M."/>
            <person name="Kuipers O.P."/>
        </authorList>
    </citation>
    <scope>NUCLEOTIDE SEQUENCE [LARGE SCALE GENOMIC DNA]</scope>
    <source>
        <strain evidence="10">B4147</strain>
    </source>
</reference>
<evidence type="ECO:0000313" key="9">
    <source>
        <dbReference type="EMBL" id="KKZ95031.1"/>
    </source>
</evidence>
<evidence type="ECO:0000256" key="5">
    <source>
        <dbReference type="ARBA" id="ARBA00023239"/>
    </source>
</evidence>
<sequence>MKGLKFVYKTPLILTMSVVLMGCNIAKQEAPQKQSTKKNTQWSYEGATGPEHWGELKPEYKMCLNGQEQSPIDIKTEQIKSTVDNNPLQINYQPISFSIKNNGHSIEGKANSSDDYLTLGGNRYTLKQFHFHTPSEHQFEGQHADMELHLVHQNDQGQLAVVGIMIKEGQKNEGFTAMWENLPYRKNIKDDVQHTIDIKQILPSEHSSFRYMGSLTTPPCTENVQWIVMKQTIEMSKKQIKVFHKLFPTNNRPVQPINGREIS</sequence>
<evidence type="ECO:0000256" key="6">
    <source>
        <dbReference type="ARBA" id="ARBA00048348"/>
    </source>
</evidence>
<gene>
    <name evidence="9" type="ORF">B4147_5895</name>
</gene>
<dbReference type="InterPro" id="IPR036398">
    <property type="entry name" value="CA_dom_sf"/>
</dbReference>
<keyword evidence="4" id="KW-0862">Zinc</keyword>
<organism evidence="9 10">
    <name type="scientific">Bacillus wiedmannii</name>
    <dbReference type="NCBI Taxonomy" id="1890302"/>
    <lineage>
        <taxon>Bacteria</taxon>
        <taxon>Bacillati</taxon>
        <taxon>Bacillota</taxon>
        <taxon>Bacilli</taxon>
        <taxon>Bacillales</taxon>
        <taxon>Bacillaceae</taxon>
        <taxon>Bacillus</taxon>
        <taxon>Bacillus cereus group</taxon>
    </lineage>
</organism>
<dbReference type="InterPro" id="IPR001148">
    <property type="entry name" value="CA_dom"/>
</dbReference>
<dbReference type="PROSITE" id="PS51257">
    <property type="entry name" value="PROKAR_LIPOPROTEIN"/>
    <property type="match status" value="1"/>
</dbReference>
<dbReference type="PANTHER" id="PTHR18952">
    <property type="entry name" value="CARBONIC ANHYDRASE"/>
    <property type="match status" value="1"/>
</dbReference>
<evidence type="ECO:0000256" key="4">
    <source>
        <dbReference type="ARBA" id="ARBA00022833"/>
    </source>
</evidence>
<dbReference type="AlphaFoldDB" id="A0A0G8C7K2"/>
<dbReference type="GO" id="GO:0008270">
    <property type="term" value="F:zinc ion binding"/>
    <property type="evidence" value="ECO:0007669"/>
    <property type="project" value="InterPro"/>
</dbReference>
<evidence type="ECO:0000256" key="2">
    <source>
        <dbReference type="ARBA" id="ARBA00012925"/>
    </source>
</evidence>
<keyword evidence="3" id="KW-0479">Metal-binding</keyword>
<evidence type="ECO:0000259" key="8">
    <source>
        <dbReference type="PROSITE" id="PS51144"/>
    </source>
</evidence>
<name>A0A0G8C7K2_9BACI</name>